<accession>A0ABU3TVN7</accession>
<dbReference type="GO" id="GO:0004180">
    <property type="term" value="F:carboxypeptidase activity"/>
    <property type="evidence" value="ECO:0007669"/>
    <property type="project" value="UniProtKB-KW"/>
</dbReference>
<dbReference type="InterPro" id="IPR002477">
    <property type="entry name" value="Peptidoglycan-bd-like"/>
</dbReference>
<evidence type="ECO:0000313" key="3">
    <source>
        <dbReference type="EMBL" id="MDU8687348.1"/>
    </source>
</evidence>
<dbReference type="InterPro" id="IPR036365">
    <property type="entry name" value="PGBD-like_sf"/>
</dbReference>
<feature type="domain" description="Peptidase M15A C-terminal" evidence="2">
    <location>
        <begin position="16"/>
        <end position="116"/>
    </location>
</feature>
<evidence type="ECO:0000259" key="2">
    <source>
        <dbReference type="Pfam" id="PF08291"/>
    </source>
</evidence>
<dbReference type="InterPro" id="IPR013230">
    <property type="entry name" value="Peptidase_M15A_C"/>
</dbReference>
<comment type="caution">
    <text evidence="3">The sequence shown here is derived from an EMBL/GenBank/DDBJ whole genome shotgun (WGS) entry which is preliminary data.</text>
</comment>
<keyword evidence="3" id="KW-0121">Carboxypeptidase</keyword>
<dbReference type="SUPFAM" id="SSF47090">
    <property type="entry name" value="PGBD-like"/>
    <property type="match status" value="1"/>
</dbReference>
<dbReference type="InterPro" id="IPR009045">
    <property type="entry name" value="Zn_M74/Hedgehog-like"/>
</dbReference>
<dbReference type="Gene3D" id="3.30.1380.10">
    <property type="match status" value="1"/>
</dbReference>
<proteinExistence type="predicted"/>
<feature type="domain" description="Peptidoglycan binding-like" evidence="1">
    <location>
        <begin position="162"/>
        <end position="211"/>
    </location>
</feature>
<dbReference type="SUPFAM" id="SSF55166">
    <property type="entry name" value="Hedgehog/DD-peptidase"/>
    <property type="match status" value="1"/>
</dbReference>
<dbReference type="InterPro" id="IPR036366">
    <property type="entry name" value="PGBDSf"/>
</dbReference>
<dbReference type="RefSeq" id="WP_249238471.1">
    <property type="nucleotide sequence ID" value="NZ_CP094473.1"/>
</dbReference>
<keyword evidence="3" id="KW-0378">Hydrolase</keyword>
<dbReference type="Gene3D" id="1.10.101.10">
    <property type="entry name" value="PGBD-like superfamily/PGBD"/>
    <property type="match status" value="1"/>
</dbReference>
<dbReference type="Proteomes" id="UP001263246">
    <property type="component" value="Unassembled WGS sequence"/>
</dbReference>
<gene>
    <name evidence="3" type="ORF">RX402_01055</name>
</gene>
<dbReference type="Pfam" id="PF01471">
    <property type="entry name" value="PG_binding_1"/>
    <property type="match status" value="1"/>
</dbReference>
<organism evidence="3 4">
    <name type="scientific">Faecalibacterium wellingii</name>
    <dbReference type="NCBI Taxonomy" id="2929491"/>
    <lineage>
        <taxon>Bacteria</taxon>
        <taxon>Bacillati</taxon>
        <taxon>Bacillota</taxon>
        <taxon>Clostridia</taxon>
        <taxon>Eubacteriales</taxon>
        <taxon>Oscillospiraceae</taxon>
        <taxon>Faecalibacterium</taxon>
    </lineage>
</organism>
<dbReference type="Pfam" id="PF08291">
    <property type="entry name" value="Peptidase_M15_3"/>
    <property type="match status" value="1"/>
</dbReference>
<keyword evidence="3" id="KW-0645">Protease</keyword>
<reference evidence="3 4" key="1">
    <citation type="submission" date="2023-10" db="EMBL/GenBank/DDBJ databases">
        <title>Host Genetic Regulation of Human Gut Microbial Structural Variation.</title>
        <authorList>
            <person name="Harmsen H.J.M."/>
        </authorList>
    </citation>
    <scope>NUCLEOTIDE SEQUENCE [LARGE SCALE GENOMIC DNA]</scope>
    <source>
        <strain evidence="3 4">HTF-F</strain>
    </source>
</reference>
<evidence type="ECO:0000313" key="4">
    <source>
        <dbReference type="Proteomes" id="UP001263246"/>
    </source>
</evidence>
<sequence length="218" mass="23884">MRVIVYQASDTSALSKNFTRKDFKCPCGCTRQMVDSELVEKLQAIRDKLGKAIKVTSGYRCITHNASKTVGGSPNSKHRYGMAADWRMVNRSINPVALGIIAAQYFKAVGIYWYDGCAIVHTDTRDAKATWLCDAPRHYPSTTYQKFILPTIRRGCTGDANRAATKMLQRLLGLTPDGIFGEGTENALLKAQEAHGLTVDGICGPASWKAISGASKYL</sequence>
<dbReference type="EMBL" id="JAWHPR010000001">
    <property type="protein sequence ID" value="MDU8687348.1"/>
    <property type="molecule type" value="Genomic_DNA"/>
</dbReference>
<protein>
    <submittedName>
        <fullName evidence="3">D-Ala-D-Ala carboxypeptidase family metallohydrolase</fullName>
    </submittedName>
</protein>
<keyword evidence="4" id="KW-1185">Reference proteome</keyword>
<evidence type="ECO:0000259" key="1">
    <source>
        <dbReference type="Pfam" id="PF01471"/>
    </source>
</evidence>
<name>A0ABU3TVN7_9FIRM</name>